<dbReference type="STRING" id="3076.A0A2P6TUQ5"/>
<dbReference type="InterPro" id="IPR025980">
    <property type="entry name" value="ATP-Sase_PUA-like_dom"/>
</dbReference>
<evidence type="ECO:0000256" key="10">
    <source>
        <dbReference type="SAM" id="MobiDB-lite"/>
    </source>
</evidence>
<dbReference type="GO" id="GO:0000103">
    <property type="term" value="P:sulfate assimilation"/>
    <property type="evidence" value="ECO:0007669"/>
    <property type="project" value="InterPro"/>
</dbReference>
<evidence type="ECO:0000259" key="13">
    <source>
        <dbReference type="Pfam" id="PF14306"/>
    </source>
</evidence>
<organism evidence="14 15">
    <name type="scientific">Chlorella sorokiniana</name>
    <name type="common">Freshwater green alga</name>
    <dbReference type="NCBI Taxonomy" id="3076"/>
    <lineage>
        <taxon>Eukaryota</taxon>
        <taxon>Viridiplantae</taxon>
        <taxon>Chlorophyta</taxon>
        <taxon>core chlorophytes</taxon>
        <taxon>Trebouxiophyceae</taxon>
        <taxon>Chlorellales</taxon>
        <taxon>Chlorellaceae</taxon>
        <taxon>Chlorella clade</taxon>
        <taxon>Chlorella</taxon>
    </lineage>
</organism>
<dbReference type="Gene3D" id="3.10.400.10">
    <property type="entry name" value="Sulfate adenylyltransferase"/>
    <property type="match status" value="1"/>
</dbReference>
<feature type="transmembrane region" description="Helical" evidence="11">
    <location>
        <begin position="151"/>
        <end position="172"/>
    </location>
</feature>
<dbReference type="SUPFAM" id="SSF88697">
    <property type="entry name" value="PUA domain-like"/>
    <property type="match status" value="1"/>
</dbReference>
<comment type="similarity">
    <text evidence="8">Belongs to the sulfate adenylyltransferase family.</text>
</comment>
<gene>
    <name evidence="14" type="ORF">C2E21_3367</name>
</gene>
<keyword evidence="3" id="KW-0808">Transferase</keyword>
<dbReference type="SUPFAM" id="SSF52374">
    <property type="entry name" value="Nucleotidylyl transferase"/>
    <property type="match status" value="1"/>
</dbReference>
<keyword evidence="6" id="KW-0067">ATP-binding</keyword>
<dbReference type="InterPro" id="IPR015947">
    <property type="entry name" value="PUA-like_sf"/>
</dbReference>
<accession>A0A2P6TUQ5</accession>
<dbReference type="OrthoDB" id="506431at2759"/>
<evidence type="ECO:0000256" key="1">
    <source>
        <dbReference type="ARBA" id="ARBA00005048"/>
    </source>
</evidence>
<evidence type="ECO:0000259" key="12">
    <source>
        <dbReference type="Pfam" id="PF01747"/>
    </source>
</evidence>
<keyword evidence="15" id="KW-1185">Reference proteome</keyword>
<dbReference type="PANTHER" id="PTHR43509:SF1">
    <property type="entry name" value="SULFATE ADENYLYLTRANSFERASE"/>
    <property type="match status" value="1"/>
</dbReference>
<dbReference type="NCBIfam" id="TIGR00339">
    <property type="entry name" value="sopT"/>
    <property type="match status" value="1"/>
</dbReference>
<evidence type="ECO:0000313" key="15">
    <source>
        <dbReference type="Proteomes" id="UP000239899"/>
    </source>
</evidence>
<dbReference type="InterPro" id="IPR014729">
    <property type="entry name" value="Rossmann-like_a/b/a_fold"/>
</dbReference>
<dbReference type="AlphaFoldDB" id="A0A2P6TUQ5"/>
<keyword evidence="11" id="KW-1133">Transmembrane helix</keyword>
<protein>
    <recommendedName>
        <fullName evidence="2">sulfate adenylyltransferase</fullName>
        <ecNumber evidence="2">2.7.7.4</ecNumber>
    </recommendedName>
    <alternativeName>
        <fullName evidence="9">ATP-sulfurylase</fullName>
    </alternativeName>
    <alternativeName>
        <fullName evidence="7">Sulfate adenylate transferase</fullName>
    </alternativeName>
</protein>
<evidence type="ECO:0000256" key="4">
    <source>
        <dbReference type="ARBA" id="ARBA00022695"/>
    </source>
</evidence>
<evidence type="ECO:0000256" key="11">
    <source>
        <dbReference type="SAM" id="Phobius"/>
    </source>
</evidence>
<dbReference type="CDD" id="cd00517">
    <property type="entry name" value="ATPS"/>
    <property type="match status" value="1"/>
</dbReference>
<dbReference type="Proteomes" id="UP000239899">
    <property type="component" value="Unassembled WGS sequence"/>
</dbReference>
<dbReference type="EMBL" id="LHPG02000006">
    <property type="protein sequence ID" value="PRW57800.1"/>
    <property type="molecule type" value="Genomic_DNA"/>
</dbReference>
<dbReference type="Gene3D" id="3.40.50.620">
    <property type="entry name" value="HUPs"/>
    <property type="match status" value="1"/>
</dbReference>
<evidence type="ECO:0000256" key="5">
    <source>
        <dbReference type="ARBA" id="ARBA00022741"/>
    </source>
</evidence>
<keyword evidence="4 14" id="KW-0548">Nucleotidyltransferase</keyword>
<proteinExistence type="inferred from homology"/>
<name>A0A2P6TUQ5_CHLSO</name>
<dbReference type="GO" id="GO:0005524">
    <property type="term" value="F:ATP binding"/>
    <property type="evidence" value="ECO:0007669"/>
    <property type="project" value="UniProtKB-KW"/>
</dbReference>
<evidence type="ECO:0000256" key="2">
    <source>
        <dbReference type="ARBA" id="ARBA00012391"/>
    </source>
</evidence>
<feature type="region of interest" description="Disordered" evidence="10">
    <location>
        <begin position="33"/>
        <end position="61"/>
    </location>
</feature>
<reference evidence="14 15" key="1">
    <citation type="journal article" date="2018" name="Plant J.">
        <title>Genome sequences of Chlorella sorokiniana UTEX 1602 and Micractinium conductrix SAG 241.80: implications to maltose excretion by a green alga.</title>
        <authorList>
            <person name="Arriola M.B."/>
            <person name="Velmurugan N."/>
            <person name="Zhang Y."/>
            <person name="Plunkett M.H."/>
            <person name="Hondzo H."/>
            <person name="Barney B.M."/>
        </authorList>
    </citation>
    <scope>NUCLEOTIDE SEQUENCE [LARGE SCALE GENOMIC DNA]</scope>
    <source>
        <strain evidence="15">UTEX 1602</strain>
    </source>
</reference>
<feature type="domain" description="Sulphate adenylyltransferase catalytic" evidence="12">
    <location>
        <begin position="525"/>
        <end position="738"/>
    </location>
</feature>
<dbReference type="InterPro" id="IPR002650">
    <property type="entry name" value="Sulphate_adenylyltransferase"/>
</dbReference>
<comment type="caution">
    <text evidence="14">The sequence shown here is derived from an EMBL/GenBank/DDBJ whole genome shotgun (WGS) entry which is preliminary data.</text>
</comment>
<keyword evidence="11" id="KW-0812">Transmembrane</keyword>
<feature type="domain" description="ATP-sulfurylase PUA-like" evidence="13">
    <location>
        <begin position="364"/>
        <end position="516"/>
    </location>
</feature>
<evidence type="ECO:0000313" key="14">
    <source>
        <dbReference type="EMBL" id="PRW57800.1"/>
    </source>
</evidence>
<dbReference type="Pfam" id="PF14306">
    <property type="entry name" value="PUA_2"/>
    <property type="match status" value="1"/>
</dbReference>
<comment type="pathway">
    <text evidence="1">Sulfur metabolism; hydrogen sulfide biosynthesis; sulfite from sulfate: step 1/3.</text>
</comment>
<evidence type="ECO:0000256" key="3">
    <source>
        <dbReference type="ARBA" id="ARBA00022679"/>
    </source>
</evidence>
<dbReference type="EC" id="2.7.7.4" evidence="2"/>
<evidence type="ECO:0000256" key="9">
    <source>
        <dbReference type="ARBA" id="ARBA00041598"/>
    </source>
</evidence>
<sequence length="752" mass="80529">MGAADAAASVLLLPVSMLQTAKHAILGARVGTAAPSTPETVGPGSQQRGGGSGSGRRTAHYGLGYGEAESEEDEWEGGESELTQAALRQLQQSPRFQGYLRERGLTPADVGASARKLRLYRRLRGLDPQGFLALLTPSSRTAFESQVPSRFVLAVEYLLATAATLVTAAAAYHASWAWAAALPTGVRVVAAATLLWLLARQWLRARPTAGPLFGLYYEELEWGHGAPTWRCLAAGTLELVYVLCSAGAGVPVSLVLRCSGRRQSVGELLAGIRAVREVQSTAPLEVVGSAAMPAAVVAQVAATAGVAVRTTAQRAGAAAAPIKAVASRPARRTQGAGAAAAGRPARRSAVAVSAAAATERAGLIAPHGGKLVNLMLPEGQRQAAIDSCNKTIELSDRNACDVELLVVGGFSPLEGFMNQADYNSVVDSHRLANGLLFGLPVVLDTERDDITLGDRVLLTYNGENLAVFTVESKWKPNKPLEAKNCYGTTSIEHPAVQMITMERGKYYMGGKIEGLQLPTRVFPCATPEEVRSTLPQGVDVLAFQCRNPIHRAHYELFIRALDAPNVSGEAVCLVHPTCGPTQDDDIPGIVRYRTYEVLKEEANNPRLRWAYLPYSMHMAGPREAIQHMIIRKNYGCTHFIIGRDMAGSKSCLSGEDFYGAYDAQEFATANAPELGMQTVPSLNITYTEEQGYVTADVAEREGLHKLNLSGTKFRKMLRAGEDIPEWFAFKSVVKVLRDAIAEESSASDTDSS</sequence>
<evidence type="ECO:0000256" key="7">
    <source>
        <dbReference type="ARBA" id="ARBA00031812"/>
    </source>
</evidence>
<evidence type="ECO:0000256" key="8">
    <source>
        <dbReference type="ARBA" id="ARBA00037980"/>
    </source>
</evidence>
<dbReference type="Pfam" id="PF01747">
    <property type="entry name" value="ATP-sulfurylase"/>
    <property type="match status" value="1"/>
</dbReference>
<dbReference type="GO" id="GO:0004781">
    <property type="term" value="F:sulfate adenylyltransferase (ATP) activity"/>
    <property type="evidence" value="ECO:0007669"/>
    <property type="project" value="UniProtKB-EC"/>
</dbReference>
<feature type="transmembrane region" description="Helical" evidence="11">
    <location>
        <begin position="178"/>
        <end position="199"/>
    </location>
</feature>
<keyword evidence="11" id="KW-0472">Membrane</keyword>
<keyword evidence="5" id="KW-0547">Nucleotide-binding</keyword>
<dbReference type="PANTHER" id="PTHR43509">
    <property type="match status" value="1"/>
</dbReference>
<dbReference type="InterPro" id="IPR024951">
    <property type="entry name" value="Sulfurylase_cat_dom"/>
</dbReference>
<evidence type="ECO:0000256" key="6">
    <source>
        <dbReference type="ARBA" id="ARBA00022840"/>
    </source>
</evidence>